<accession>A0A8T0I480</accession>
<feature type="signal peptide" evidence="1">
    <location>
        <begin position="1"/>
        <end position="30"/>
    </location>
</feature>
<evidence type="ECO:0000313" key="2">
    <source>
        <dbReference type="EMBL" id="KAG0578360.1"/>
    </source>
</evidence>
<gene>
    <name evidence="2" type="ORF">KC19_4G016900</name>
</gene>
<evidence type="ECO:0008006" key="4">
    <source>
        <dbReference type="Google" id="ProtNLM"/>
    </source>
</evidence>
<name>A0A8T0I480_CERPU</name>
<keyword evidence="3" id="KW-1185">Reference proteome</keyword>
<keyword evidence="1" id="KW-0732">Signal</keyword>
<feature type="chain" id="PRO_5035942175" description="Secreted protein" evidence="1">
    <location>
        <begin position="31"/>
        <end position="87"/>
    </location>
</feature>
<protein>
    <recommendedName>
        <fullName evidence="4">Secreted protein</fullName>
    </recommendedName>
</protein>
<reference evidence="2" key="1">
    <citation type="submission" date="2020-06" db="EMBL/GenBank/DDBJ databases">
        <title>WGS assembly of Ceratodon purpureus strain R40.</title>
        <authorList>
            <person name="Carey S.B."/>
            <person name="Jenkins J."/>
            <person name="Shu S."/>
            <person name="Lovell J.T."/>
            <person name="Sreedasyam A."/>
            <person name="Maumus F."/>
            <person name="Tiley G.P."/>
            <person name="Fernandez-Pozo N."/>
            <person name="Barry K."/>
            <person name="Chen C."/>
            <person name="Wang M."/>
            <person name="Lipzen A."/>
            <person name="Daum C."/>
            <person name="Saski C.A."/>
            <person name="Payton A.C."/>
            <person name="Mcbreen J.C."/>
            <person name="Conrad R.E."/>
            <person name="Kollar L.M."/>
            <person name="Olsson S."/>
            <person name="Huttunen S."/>
            <person name="Landis J.B."/>
            <person name="Wickett N.J."/>
            <person name="Johnson M.G."/>
            <person name="Rensing S.A."/>
            <person name="Grimwood J."/>
            <person name="Schmutz J."/>
            <person name="Mcdaniel S.F."/>
        </authorList>
    </citation>
    <scope>NUCLEOTIDE SEQUENCE</scope>
    <source>
        <strain evidence="2">R40</strain>
    </source>
</reference>
<proteinExistence type="predicted"/>
<comment type="caution">
    <text evidence="2">The sequence shown here is derived from an EMBL/GenBank/DDBJ whole genome shotgun (WGS) entry which is preliminary data.</text>
</comment>
<evidence type="ECO:0000313" key="3">
    <source>
        <dbReference type="Proteomes" id="UP000822688"/>
    </source>
</evidence>
<sequence>MITKSCMTVTRIGSSTLSVILTRLLHCSVAAVVQRYRVTLSYFKEGRCQVHQVFIIWSSASLLFRDIDTAPQGTSDELRQVRDLIKS</sequence>
<evidence type="ECO:0000256" key="1">
    <source>
        <dbReference type="SAM" id="SignalP"/>
    </source>
</evidence>
<dbReference type="AlphaFoldDB" id="A0A8T0I480"/>
<dbReference type="Proteomes" id="UP000822688">
    <property type="component" value="Chromosome 4"/>
</dbReference>
<dbReference type="EMBL" id="CM026424">
    <property type="protein sequence ID" value="KAG0578360.1"/>
    <property type="molecule type" value="Genomic_DNA"/>
</dbReference>
<organism evidence="2 3">
    <name type="scientific">Ceratodon purpureus</name>
    <name type="common">Fire moss</name>
    <name type="synonym">Dicranum purpureum</name>
    <dbReference type="NCBI Taxonomy" id="3225"/>
    <lineage>
        <taxon>Eukaryota</taxon>
        <taxon>Viridiplantae</taxon>
        <taxon>Streptophyta</taxon>
        <taxon>Embryophyta</taxon>
        <taxon>Bryophyta</taxon>
        <taxon>Bryophytina</taxon>
        <taxon>Bryopsida</taxon>
        <taxon>Dicranidae</taxon>
        <taxon>Pseudoditrichales</taxon>
        <taxon>Ditrichaceae</taxon>
        <taxon>Ceratodon</taxon>
    </lineage>
</organism>